<dbReference type="EMBL" id="LEKV01000559">
    <property type="protein sequence ID" value="KVI11260.1"/>
    <property type="molecule type" value="Genomic_DNA"/>
</dbReference>
<dbReference type="Proteomes" id="UP000243975">
    <property type="component" value="Unassembled WGS sequence"/>
</dbReference>
<keyword evidence="1" id="KW-0812">Transmembrane</keyword>
<evidence type="ECO:0000313" key="2">
    <source>
        <dbReference type="EMBL" id="KVI11260.1"/>
    </source>
</evidence>
<name>A0A103YLK3_CYNCS</name>
<evidence type="ECO:0000256" key="1">
    <source>
        <dbReference type="SAM" id="Phobius"/>
    </source>
</evidence>
<dbReference type="AlphaFoldDB" id="A0A103YLK3"/>
<organism evidence="2 3">
    <name type="scientific">Cynara cardunculus var. scolymus</name>
    <name type="common">Globe artichoke</name>
    <name type="synonym">Cynara scolymus</name>
    <dbReference type="NCBI Taxonomy" id="59895"/>
    <lineage>
        <taxon>Eukaryota</taxon>
        <taxon>Viridiplantae</taxon>
        <taxon>Streptophyta</taxon>
        <taxon>Embryophyta</taxon>
        <taxon>Tracheophyta</taxon>
        <taxon>Spermatophyta</taxon>
        <taxon>Magnoliopsida</taxon>
        <taxon>eudicotyledons</taxon>
        <taxon>Gunneridae</taxon>
        <taxon>Pentapetalae</taxon>
        <taxon>asterids</taxon>
        <taxon>campanulids</taxon>
        <taxon>Asterales</taxon>
        <taxon>Asteraceae</taxon>
        <taxon>Carduoideae</taxon>
        <taxon>Cardueae</taxon>
        <taxon>Carduinae</taxon>
        <taxon>Cynara</taxon>
    </lineage>
</organism>
<reference evidence="2 3" key="1">
    <citation type="journal article" date="2016" name="Sci. Rep.">
        <title>The genome sequence of the outbreeding globe artichoke constructed de novo incorporating a phase-aware low-pass sequencing strategy of F1 progeny.</title>
        <authorList>
            <person name="Scaglione D."/>
            <person name="Reyes-Chin-Wo S."/>
            <person name="Acquadro A."/>
            <person name="Froenicke L."/>
            <person name="Portis E."/>
            <person name="Beitel C."/>
            <person name="Tirone M."/>
            <person name="Mauro R."/>
            <person name="Lo Monaco A."/>
            <person name="Mauromicale G."/>
            <person name="Faccioli P."/>
            <person name="Cattivelli L."/>
            <person name="Rieseberg L."/>
            <person name="Michelmore R."/>
            <person name="Lanteri S."/>
        </authorList>
    </citation>
    <scope>NUCLEOTIDE SEQUENCE [LARGE SCALE GENOMIC DNA]</scope>
    <source>
        <strain evidence="2">2C</strain>
    </source>
</reference>
<sequence length="229" mass="25521">MIDSPVQSYDWYSPVPTYEAMIGNFEGTLEVLTVYLIDSSISLTIAAIFLALHISSIIKKCKHGWLVVECANSSTTGDLVNCRIYGYGRISVLTEDRVLVPLSLYKAKSVSVCDHRSTLNFSFRSSCIINLCKKASAVFNIRCVFNLLITMGTVARLSNTNYTGFAYNVQNVVYHLATNGIVAIPGEKKDLKELEGRSWNIRPSEVASIRVPSRVAVNQRLDRSISRKR</sequence>
<proteinExistence type="predicted"/>
<keyword evidence="1" id="KW-1133">Transmembrane helix</keyword>
<feature type="transmembrane region" description="Helical" evidence="1">
    <location>
        <begin position="32"/>
        <end position="52"/>
    </location>
</feature>
<keyword evidence="1" id="KW-0472">Membrane</keyword>
<protein>
    <submittedName>
        <fullName evidence="2">Uncharacterized protein</fullName>
    </submittedName>
</protein>
<gene>
    <name evidence="2" type="ORF">Ccrd_010332</name>
</gene>
<dbReference type="Gramene" id="KVI11260">
    <property type="protein sequence ID" value="KVI11260"/>
    <property type="gene ID" value="Ccrd_010332"/>
</dbReference>
<comment type="caution">
    <text evidence="2">The sequence shown here is derived from an EMBL/GenBank/DDBJ whole genome shotgun (WGS) entry which is preliminary data.</text>
</comment>
<accession>A0A103YLK3</accession>
<keyword evidence="3" id="KW-1185">Reference proteome</keyword>
<evidence type="ECO:0000313" key="3">
    <source>
        <dbReference type="Proteomes" id="UP000243975"/>
    </source>
</evidence>